<name>A0ACC2AEY8_DIPCM</name>
<dbReference type="EMBL" id="CM055113">
    <property type="protein sequence ID" value="KAJ7516031.1"/>
    <property type="molecule type" value="Genomic_DNA"/>
</dbReference>
<gene>
    <name evidence="1" type="ORF">O6H91_22G039200</name>
</gene>
<reference evidence="2" key="1">
    <citation type="journal article" date="2024" name="Proc. Natl. Acad. Sci. U.S.A.">
        <title>Extraordinary preservation of gene collinearity over three hundred million years revealed in homosporous lycophytes.</title>
        <authorList>
            <person name="Li C."/>
            <person name="Wickell D."/>
            <person name="Kuo L.Y."/>
            <person name="Chen X."/>
            <person name="Nie B."/>
            <person name="Liao X."/>
            <person name="Peng D."/>
            <person name="Ji J."/>
            <person name="Jenkins J."/>
            <person name="Williams M."/>
            <person name="Shu S."/>
            <person name="Plott C."/>
            <person name="Barry K."/>
            <person name="Rajasekar S."/>
            <person name="Grimwood J."/>
            <person name="Han X."/>
            <person name="Sun S."/>
            <person name="Hou Z."/>
            <person name="He W."/>
            <person name="Dai G."/>
            <person name="Sun C."/>
            <person name="Schmutz J."/>
            <person name="Leebens-Mack J.H."/>
            <person name="Li F.W."/>
            <person name="Wang L."/>
        </authorList>
    </citation>
    <scope>NUCLEOTIDE SEQUENCE [LARGE SCALE GENOMIC DNA]</scope>
    <source>
        <strain evidence="2">cv. PW_Plant_1</strain>
    </source>
</reference>
<accession>A0ACC2AEY8</accession>
<evidence type="ECO:0000313" key="2">
    <source>
        <dbReference type="Proteomes" id="UP001162992"/>
    </source>
</evidence>
<comment type="caution">
    <text evidence="1">The sequence shown here is derived from an EMBL/GenBank/DDBJ whole genome shotgun (WGS) entry which is preliminary data.</text>
</comment>
<organism evidence="1 2">
    <name type="scientific">Diphasiastrum complanatum</name>
    <name type="common">Issler's clubmoss</name>
    <name type="synonym">Lycopodium complanatum</name>
    <dbReference type="NCBI Taxonomy" id="34168"/>
    <lineage>
        <taxon>Eukaryota</taxon>
        <taxon>Viridiplantae</taxon>
        <taxon>Streptophyta</taxon>
        <taxon>Embryophyta</taxon>
        <taxon>Tracheophyta</taxon>
        <taxon>Lycopodiopsida</taxon>
        <taxon>Lycopodiales</taxon>
        <taxon>Lycopodiaceae</taxon>
        <taxon>Lycopodioideae</taxon>
        <taxon>Diphasiastrum</taxon>
    </lineage>
</organism>
<proteinExistence type="predicted"/>
<keyword evidence="2" id="KW-1185">Reference proteome</keyword>
<protein>
    <submittedName>
        <fullName evidence="1">Uncharacterized protein</fullName>
    </submittedName>
</protein>
<evidence type="ECO:0000313" key="1">
    <source>
        <dbReference type="EMBL" id="KAJ7516031.1"/>
    </source>
</evidence>
<dbReference type="Proteomes" id="UP001162992">
    <property type="component" value="Chromosome 22"/>
</dbReference>
<sequence>MRTRGVKKSPVPRRGAKTPTKGLEAETVASVLGVLKSEDVQSPGVDVQEDARDLSDGEITLAIDLESESTDTNIRIITVGANGASAGSYKEVSENGNDVSVGLSNVALEGSFAEDKTVKFDEDTPEMPKKTEAVNATDDHGDVDFEIDDEVEDIEQESLQIDDEVEDEVEDEDENDGEVDADEDFEIENFKDHVEGHAVARGNEKFADQTSLVMHYSKPISERRKQKRVEVFVGGLDKEATEEELRAVFEKVGKVTEIRLLRNAKTGKTKGHAFVRYADYLEARKAVYELNDTEVHGRPCRVSPSEENDILYLGNIRKDWKKENVMETLRKYDIESVENVTLIEDPENEKCHQGFGFLEFTTHSDALKAFKRLQKPDAVFGSERSAQVAWVEHSDEPDEVIMFQVKSVFVDGMPAIWDEQRAKELFGKYGEIEQVNMGRKRLTSKRKKFGFIKYATREDALACIEAVNNSEIIEGDEKIMLKARLAKPAVKRRGVKKGIHGDFPTGQDIGGEGGGVAASKAGEPKGRVRKRTGKSRSRNERKGQKAKTVKTQALYIGDQANKFHTSSLEQRLLQGSGRSDGSPHQNNKHNRHKSVVNPSIPGNGVGGGNVHPRKKSIQYKRTLFRQNSVAAADEEAYAHNPGRAGVRNFDLDRYRDSVRGYREARGRKRDHSDLEDDVRYADIPQGGHARVRLTHPHPETIPFAVPHSQYARVPYYENSPRVPAGHVAHYAVVQGFTSTPETVIQRPPPYAIYGPSATPVYAAGGYSYTEVSRSGTYISSAYGGYPHSLTGNMHHSVSAANFSRYY</sequence>